<dbReference type="Proteomes" id="UP000271974">
    <property type="component" value="Unassembled WGS sequence"/>
</dbReference>
<proteinExistence type="predicted"/>
<sequence>MATRLPFYTKIPVRLCICGILTVLIVFTTVRFVMIVNSDLEERKRANANAERFAYNLERLHQRMDNMYKILETVFLPEEEDEENQVIEMGNLGPEPLPTLWVYLQIPRPDVDSE</sequence>
<accession>A0A3S1BJF6</accession>
<keyword evidence="3" id="KW-1185">Reference proteome</keyword>
<reference evidence="2 3" key="1">
    <citation type="submission" date="2019-01" db="EMBL/GenBank/DDBJ databases">
        <title>A draft genome assembly of the solar-powered sea slug Elysia chlorotica.</title>
        <authorList>
            <person name="Cai H."/>
            <person name="Li Q."/>
            <person name="Fang X."/>
            <person name="Li J."/>
            <person name="Curtis N.E."/>
            <person name="Altenburger A."/>
            <person name="Shibata T."/>
            <person name="Feng M."/>
            <person name="Maeda T."/>
            <person name="Schwartz J.A."/>
            <person name="Shigenobu S."/>
            <person name="Lundholm N."/>
            <person name="Nishiyama T."/>
            <person name="Yang H."/>
            <person name="Hasebe M."/>
            <person name="Li S."/>
            <person name="Pierce S.K."/>
            <person name="Wang J."/>
        </authorList>
    </citation>
    <scope>NUCLEOTIDE SEQUENCE [LARGE SCALE GENOMIC DNA]</scope>
    <source>
        <strain evidence="2">EC2010</strain>
        <tissue evidence="2">Whole organism of an adult</tissue>
    </source>
</reference>
<keyword evidence="1" id="KW-0472">Membrane</keyword>
<feature type="transmembrane region" description="Helical" evidence="1">
    <location>
        <begin position="12"/>
        <end position="36"/>
    </location>
</feature>
<dbReference type="AlphaFoldDB" id="A0A3S1BJF6"/>
<protein>
    <submittedName>
        <fullName evidence="2">Uncharacterized protein</fullName>
    </submittedName>
</protein>
<keyword evidence="1" id="KW-0812">Transmembrane</keyword>
<evidence type="ECO:0000313" key="2">
    <source>
        <dbReference type="EMBL" id="RUS85090.1"/>
    </source>
</evidence>
<name>A0A3S1BJF6_ELYCH</name>
<gene>
    <name evidence="2" type="ORF">EGW08_007142</name>
</gene>
<comment type="caution">
    <text evidence="2">The sequence shown here is derived from an EMBL/GenBank/DDBJ whole genome shotgun (WGS) entry which is preliminary data.</text>
</comment>
<dbReference type="EMBL" id="RQTK01000182">
    <property type="protein sequence ID" value="RUS85090.1"/>
    <property type="molecule type" value="Genomic_DNA"/>
</dbReference>
<organism evidence="2 3">
    <name type="scientific">Elysia chlorotica</name>
    <name type="common">Eastern emerald elysia</name>
    <name type="synonym">Sea slug</name>
    <dbReference type="NCBI Taxonomy" id="188477"/>
    <lineage>
        <taxon>Eukaryota</taxon>
        <taxon>Metazoa</taxon>
        <taxon>Spiralia</taxon>
        <taxon>Lophotrochozoa</taxon>
        <taxon>Mollusca</taxon>
        <taxon>Gastropoda</taxon>
        <taxon>Heterobranchia</taxon>
        <taxon>Euthyneura</taxon>
        <taxon>Panpulmonata</taxon>
        <taxon>Sacoglossa</taxon>
        <taxon>Placobranchoidea</taxon>
        <taxon>Plakobranchidae</taxon>
        <taxon>Elysia</taxon>
    </lineage>
</organism>
<evidence type="ECO:0000313" key="3">
    <source>
        <dbReference type="Proteomes" id="UP000271974"/>
    </source>
</evidence>
<evidence type="ECO:0000256" key="1">
    <source>
        <dbReference type="SAM" id="Phobius"/>
    </source>
</evidence>
<keyword evidence="1" id="KW-1133">Transmembrane helix</keyword>